<evidence type="ECO:0000313" key="2">
    <source>
        <dbReference type="EMBL" id="KAK2169287.1"/>
    </source>
</evidence>
<dbReference type="Proteomes" id="UP001208570">
    <property type="component" value="Unassembled WGS sequence"/>
</dbReference>
<name>A0AAD9KDH8_9ANNE</name>
<keyword evidence="3" id="KW-1185">Reference proteome</keyword>
<accession>A0AAD9KDH8</accession>
<sequence>MADENRVRFTISSSEGAESDTESTSSRHRHGSTDSISSLNRAQAFYMADLMNGKTISGDSGSDSSNGSSSEKS</sequence>
<proteinExistence type="predicted"/>
<reference evidence="2" key="1">
    <citation type="journal article" date="2023" name="Mol. Biol. Evol.">
        <title>Third-Generation Sequencing Reveals the Adaptive Role of the Epigenome in Three Deep-Sea Polychaetes.</title>
        <authorList>
            <person name="Perez M."/>
            <person name="Aroh O."/>
            <person name="Sun Y."/>
            <person name="Lan Y."/>
            <person name="Juniper S.K."/>
            <person name="Young C.R."/>
            <person name="Angers B."/>
            <person name="Qian P.Y."/>
        </authorList>
    </citation>
    <scope>NUCLEOTIDE SEQUENCE</scope>
    <source>
        <strain evidence="2">P08H-3</strain>
    </source>
</reference>
<organism evidence="2 3">
    <name type="scientific">Paralvinella palmiformis</name>
    <dbReference type="NCBI Taxonomy" id="53620"/>
    <lineage>
        <taxon>Eukaryota</taxon>
        <taxon>Metazoa</taxon>
        <taxon>Spiralia</taxon>
        <taxon>Lophotrochozoa</taxon>
        <taxon>Annelida</taxon>
        <taxon>Polychaeta</taxon>
        <taxon>Sedentaria</taxon>
        <taxon>Canalipalpata</taxon>
        <taxon>Terebellida</taxon>
        <taxon>Terebelliformia</taxon>
        <taxon>Alvinellidae</taxon>
        <taxon>Paralvinella</taxon>
    </lineage>
</organism>
<protein>
    <submittedName>
        <fullName evidence="2">Uncharacterized protein</fullName>
    </submittedName>
</protein>
<feature type="region of interest" description="Disordered" evidence="1">
    <location>
        <begin position="1"/>
        <end position="38"/>
    </location>
</feature>
<feature type="region of interest" description="Disordered" evidence="1">
    <location>
        <begin position="53"/>
        <end position="73"/>
    </location>
</feature>
<evidence type="ECO:0000256" key="1">
    <source>
        <dbReference type="SAM" id="MobiDB-lite"/>
    </source>
</evidence>
<evidence type="ECO:0000313" key="3">
    <source>
        <dbReference type="Proteomes" id="UP001208570"/>
    </source>
</evidence>
<gene>
    <name evidence="2" type="ORF">LSH36_11g02010</name>
</gene>
<feature type="non-terminal residue" evidence="2">
    <location>
        <position position="73"/>
    </location>
</feature>
<comment type="caution">
    <text evidence="2">The sequence shown here is derived from an EMBL/GenBank/DDBJ whole genome shotgun (WGS) entry which is preliminary data.</text>
</comment>
<dbReference type="AlphaFoldDB" id="A0AAD9KDH8"/>
<feature type="compositionally biased region" description="Low complexity" evidence="1">
    <location>
        <begin position="57"/>
        <end position="73"/>
    </location>
</feature>
<dbReference type="EMBL" id="JAODUP010000011">
    <property type="protein sequence ID" value="KAK2169287.1"/>
    <property type="molecule type" value="Genomic_DNA"/>
</dbReference>